<name>A0A0A9FWH4_ARUDO</name>
<dbReference type="AlphaFoldDB" id="A0A0A9FWH4"/>
<dbReference type="EMBL" id="GBRH01183255">
    <property type="protein sequence ID" value="JAE14641.1"/>
    <property type="molecule type" value="Transcribed_RNA"/>
</dbReference>
<reference evidence="1" key="2">
    <citation type="journal article" date="2015" name="Data Brief">
        <title>Shoot transcriptome of the giant reed, Arundo donax.</title>
        <authorList>
            <person name="Barrero R.A."/>
            <person name="Guerrero F.D."/>
            <person name="Moolhuijzen P."/>
            <person name="Goolsby J.A."/>
            <person name="Tidwell J."/>
            <person name="Bellgard S.E."/>
            <person name="Bellgard M.I."/>
        </authorList>
    </citation>
    <scope>NUCLEOTIDE SEQUENCE</scope>
    <source>
        <tissue evidence="1">Shoot tissue taken approximately 20 cm above the soil surface</tissue>
    </source>
</reference>
<organism evidence="1">
    <name type="scientific">Arundo donax</name>
    <name type="common">Giant reed</name>
    <name type="synonym">Donax arundinaceus</name>
    <dbReference type="NCBI Taxonomy" id="35708"/>
    <lineage>
        <taxon>Eukaryota</taxon>
        <taxon>Viridiplantae</taxon>
        <taxon>Streptophyta</taxon>
        <taxon>Embryophyta</taxon>
        <taxon>Tracheophyta</taxon>
        <taxon>Spermatophyta</taxon>
        <taxon>Magnoliopsida</taxon>
        <taxon>Liliopsida</taxon>
        <taxon>Poales</taxon>
        <taxon>Poaceae</taxon>
        <taxon>PACMAD clade</taxon>
        <taxon>Arundinoideae</taxon>
        <taxon>Arundineae</taxon>
        <taxon>Arundo</taxon>
    </lineage>
</organism>
<reference evidence="1" key="1">
    <citation type="submission" date="2014-09" db="EMBL/GenBank/DDBJ databases">
        <authorList>
            <person name="Magalhaes I.L.F."/>
            <person name="Oliveira U."/>
            <person name="Santos F.R."/>
            <person name="Vidigal T.H.D.A."/>
            <person name="Brescovit A.D."/>
            <person name="Santos A.J."/>
        </authorList>
    </citation>
    <scope>NUCLEOTIDE SEQUENCE</scope>
    <source>
        <tissue evidence="1">Shoot tissue taken approximately 20 cm above the soil surface</tissue>
    </source>
</reference>
<accession>A0A0A9FWH4</accession>
<sequence length="83" mass="9608">MTVHRRQLCPAAATVRWLPRHARMRGAASVMAASMRGQSQRRVGCVSGRRPWCRPRCRHRERRRLLSPAARAWFLSAWLTTSL</sequence>
<proteinExistence type="predicted"/>
<evidence type="ECO:0000313" key="1">
    <source>
        <dbReference type="EMBL" id="JAE14641.1"/>
    </source>
</evidence>
<protein>
    <submittedName>
        <fullName evidence="1">Uncharacterized protein</fullName>
    </submittedName>
</protein>